<protein>
    <submittedName>
        <fullName evidence="2">Uncharacterized protein</fullName>
    </submittedName>
</protein>
<sequence>MKGKNIKLKWLLFATIGLLLMGFGLSLFGDAVATKMQKADFLEWFVYGTVSLSVFFAGLSVFGQAVVYKVLIEISKSRNNNS</sequence>
<reference evidence="2 3" key="1">
    <citation type="submission" date="2018-03" db="EMBL/GenBank/DDBJ databases">
        <title>Genomic Encyclopedia of Archaeal and Bacterial Type Strains, Phase II (KMG-II): from individual species to whole genera.</title>
        <authorList>
            <person name="Goeker M."/>
        </authorList>
    </citation>
    <scope>NUCLEOTIDE SEQUENCE [LARGE SCALE GENOMIC DNA]</scope>
    <source>
        <strain evidence="2 3">DSM 27929</strain>
    </source>
</reference>
<name>A0A2T0WUK5_9BACT</name>
<evidence type="ECO:0000313" key="3">
    <source>
        <dbReference type="Proteomes" id="UP000238157"/>
    </source>
</evidence>
<gene>
    <name evidence="2" type="ORF">CLW00_10141</name>
</gene>
<dbReference type="OrthoDB" id="1453686at2"/>
<keyword evidence="3" id="KW-1185">Reference proteome</keyword>
<dbReference type="EMBL" id="PVTR01000001">
    <property type="protein sequence ID" value="PRY90382.1"/>
    <property type="molecule type" value="Genomic_DNA"/>
</dbReference>
<evidence type="ECO:0000256" key="1">
    <source>
        <dbReference type="SAM" id="Phobius"/>
    </source>
</evidence>
<keyword evidence="1" id="KW-1133">Transmembrane helix</keyword>
<evidence type="ECO:0000313" key="2">
    <source>
        <dbReference type="EMBL" id="PRY90382.1"/>
    </source>
</evidence>
<keyword evidence="1" id="KW-0812">Transmembrane</keyword>
<proteinExistence type="predicted"/>
<accession>A0A2T0WUK5</accession>
<organism evidence="2 3">
    <name type="scientific">Mongoliibacter ruber</name>
    <dbReference type="NCBI Taxonomy" id="1750599"/>
    <lineage>
        <taxon>Bacteria</taxon>
        <taxon>Pseudomonadati</taxon>
        <taxon>Bacteroidota</taxon>
        <taxon>Cytophagia</taxon>
        <taxon>Cytophagales</taxon>
        <taxon>Cyclobacteriaceae</taxon>
        <taxon>Mongoliibacter</taxon>
    </lineage>
</organism>
<comment type="caution">
    <text evidence="2">The sequence shown here is derived from an EMBL/GenBank/DDBJ whole genome shotgun (WGS) entry which is preliminary data.</text>
</comment>
<dbReference type="Proteomes" id="UP000238157">
    <property type="component" value="Unassembled WGS sequence"/>
</dbReference>
<dbReference type="RefSeq" id="WP_106131644.1">
    <property type="nucleotide sequence ID" value="NZ_PVTR01000001.1"/>
</dbReference>
<dbReference type="AlphaFoldDB" id="A0A2T0WUK5"/>
<feature type="transmembrane region" description="Helical" evidence="1">
    <location>
        <begin position="44"/>
        <end position="68"/>
    </location>
</feature>
<keyword evidence="1" id="KW-0472">Membrane</keyword>